<keyword evidence="3" id="KW-1185">Reference proteome</keyword>
<dbReference type="AlphaFoldDB" id="D0GPL8"/>
<proteinExistence type="predicted"/>
<dbReference type="Proteomes" id="UP000004226">
    <property type="component" value="Unassembled WGS sequence"/>
</dbReference>
<protein>
    <submittedName>
        <fullName evidence="2">Uncharacterized protein</fullName>
    </submittedName>
</protein>
<evidence type="ECO:0000256" key="1">
    <source>
        <dbReference type="SAM" id="SignalP"/>
    </source>
</evidence>
<accession>D0GPL8</accession>
<dbReference type="EMBL" id="ADAD01000195">
    <property type="protein sequence ID" value="EEY33963.1"/>
    <property type="molecule type" value="Genomic_DNA"/>
</dbReference>
<sequence>MKKLILFFLFLFTITELSAVDKDLEIKVKNLFEKKMEAAKNRNNTQISDSFNINKIGTDMYSDPKLYEILSKIYKQMEYSVKSVKIKGNTAEIHLDFKIPDAGRQVAYSIVNLTDKSKTLKYKSLSGKDLEKAYYMDIYSDILNKLNNKTIMYENKKNMKVIIDKAGNWDNVNFDFDTVYGKQFVTSYLGGFYIFKERLGK</sequence>
<evidence type="ECO:0000313" key="2">
    <source>
        <dbReference type="EMBL" id="EEY33963.1"/>
    </source>
</evidence>
<dbReference type="RefSeq" id="WP_006808416.1">
    <property type="nucleotide sequence ID" value="NZ_ADAD01000195.1"/>
</dbReference>
<feature type="signal peptide" evidence="1">
    <location>
        <begin position="1"/>
        <end position="19"/>
    </location>
</feature>
<comment type="caution">
    <text evidence="2">The sequence shown here is derived from an EMBL/GenBank/DDBJ whole genome shotgun (WGS) entry which is preliminary data.</text>
</comment>
<evidence type="ECO:0000313" key="3">
    <source>
        <dbReference type="Proteomes" id="UP000004226"/>
    </source>
</evidence>
<name>D0GPL8_9FUSO</name>
<gene>
    <name evidence="2" type="ORF">HMPREF0554_0052</name>
</gene>
<feature type="chain" id="PRO_5003007975" evidence="1">
    <location>
        <begin position="20"/>
        <end position="201"/>
    </location>
</feature>
<reference evidence="2 3" key="1">
    <citation type="submission" date="2009-10" db="EMBL/GenBank/DDBJ databases">
        <authorList>
            <person name="Harkins D.M."/>
            <person name="Madupu R."/>
            <person name="Durkin A.S."/>
            <person name="Torralba M."/>
            <person name="Methe B."/>
            <person name="Sutton G.G."/>
            <person name="Strausberg R.L."/>
            <person name="Nelson K.E."/>
        </authorList>
    </citation>
    <scope>NUCLEOTIDE SEQUENCE [LARGE SCALE GENOMIC DNA]</scope>
    <source>
        <strain evidence="2 3">F0264</strain>
    </source>
</reference>
<keyword evidence="1" id="KW-0732">Signal</keyword>
<organism evidence="2 3">
    <name type="scientific">Pseudoleptotrichia goodfellowii F0264</name>
    <dbReference type="NCBI Taxonomy" id="596323"/>
    <lineage>
        <taxon>Bacteria</taxon>
        <taxon>Fusobacteriati</taxon>
        <taxon>Fusobacteriota</taxon>
        <taxon>Fusobacteriia</taxon>
        <taxon>Fusobacteriales</taxon>
        <taxon>Leptotrichiaceae</taxon>
        <taxon>Pseudoleptotrichia</taxon>
    </lineage>
</organism>